<keyword evidence="6 11" id="KW-0675">Receptor</keyword>
<keyword evidence="7" id="KW-0325">Glycoprotein</keyword>
<evidence type="ECO:0000256" key="4">
    <source>
        <dbReference type="ARBA" id="ARBA00023040"/>
    </source>
</evidence>
<sequence>MQGLVRYSEDGTIIYTRIRLAQWRRVNVALDTYDLVTWTETLISHLVYDPGESDQTLYSEGYPPDGTPVAITNTYHTVLVVFYYFLAVVGITLSIVCLVFNFAYRKKKVIRLTTPLLNYIIVCGAIFMYVSVFFGVLPTIERAVVQMQCIVHVWAYGIGYLLVYGTILAKMWRVYQIFHDPTPNKMILKAWHLMCVVGTITGFGVLLIVAKTIAQALTSPQLVDDSEHSPGLTSSSVLEEYSVWQCYESGSIPFVLDLLIFVYLGLLQLVGIILAFQTRKVRIPF</sequence>
<evidence type="ECO:0000256" key="9">
    <source>
        <dbReference type="SAM" id="Phobius"/>
    </source>
</evidence>
<evidence type="ECO:0000256" key="5">
    <source>
        <dbReference type="ARBA" id="ARBA00023136"/>
    </source>
</evidence>
<evidence type="ECO:0000256" key="7">
    <source>
        <dbReference type="ARBA" id="ARBA00023180"/>
    </source>
</evidence>
<organism evidence="11 12">
    <name type="scientific">Geodia barretti</name>
    <name type="common">Barrett's horny sponge</name>
    <dbReference type="NCBI Taxonomy" id="519541"/>
    <lineage>
        <taxon>Eukaryota</taxon>
        <taxon>Metazoa</taxon>
        <taxon>Porifera</taxon>
        <taxon>Demospongiae</taxon>
        <taxon>Heteroscleromorpha</taxon>
        <taxon>Tetractinellida</taxon>
        <taxon>Astrophorina</taxon>
        <taxon>Geodiidae</taxon>
        <taxon>Geodia</taxon>
    </lineage>
</organism>
<dbReference type="EMBL" id="CASHTH010003461">
    <property type="protein sequence ID" value="CAI8045250.1"/>
    <property type="molecule type" value="Genomic_DNA"/>
</dbReference>
<dbReference type="InterPro" id="IPR017978">
    <property type="entry name" value="GPCR_3_C"/>
</dbReference>
<dbReference type="GO" id="GO:0007214">
    <property type="term" value="P:gamma-aminobutyric acid signaling pathway"/>
    <property type="evidence" value="ECO:0007669"/>
    <property type="project" value="TreeGrafter"/>
</dbReference>
<dbReference type="InterPro" id="IPR002455">
    <property type="entry name" value="GPCR3_GABA-B"/>
</dbReference>
<gene>
    <name evidence="11" type="ORF">GBAR_LOCUS25047</name>
</gene>
<evidence type="ECO:0000256" key="2">
    <source>
        <dbReference type="ARBA" id="ARBA00022692"/>
    </source>
</evidence>
<name>A0AA35XBE4_GEOBA</name>
<keyword evidence="5 9" id="KW-0472">Membrane</keyword>
<dbReference type="GO" id="GO:0004965">
    <property type="term" value="F:G protein-coupled GABA receptor activity"/>
    <property type="evidence" value="ECO:0007669"/>
    <property type="project" value="InterPro"/>
</dbReference>
<evidence type="ECO:0000313" key="12">
    <source>
        <dbReference type="Proteomes" id="UP001174909"/>
    </source>
</evidence>
<evidence type="ECO:0000256" key="1">
    <source>
        <dbReference type="ARBA" id="ARBA00004141"/>
    </source>
</evidence>
<keyword evidence="12" id="KW-1185">Reference proteome</keyword>
<dbReference type="PROSITE" id="PS50259">
    <property type="entry name" value="G_PROTEIN_RECEP_F3_4"/>
    <property type="match status" value="1"/>
</dbReference>
<dbReference type="Pfam" id="PF00003">
    <property type="entry name" value="7tm_3"/>
    <property type="match status" value="1"/>
</dbReference>
<keyword evidence="2 9" id="KW-0812">Transmembrane</keyword>
<evidence type="ECO:0000256" key="8">
    <source>
        <dbReference type="ARBA" id="ARBA00023224"/>
    </source>
</evidence>
<comment type="caution">
    <text evidence="11">The sequence shown here is derived from an EMBL/GenBank/DDBJ whole genome shotgun (WGS) entry which is preliminary data.</text>
</comment>
<keyword evidence="4" id="KW-0297">G-protein coupled receptor</keyword>
<feature type="transmembrane region" description="Helical" evidence="9">
    <location>
        <begin position="254"/>
        <end position="276"/>
    </location>
</feature>
<dbReference type="AlphaFoldDB" id="A0AA35XBE4"/>
<feature type="domain" description="G-protein coupled receptors family 3 profile" evidence="10">
    <location>
        <begin position="79"/>
        <end position="285"/>
    </location>
</feature>
<dbReference type="GO" id="GO:0038039">
    <property type="term" value="C:G protein-coupled receptor heterodimeric complex"/>
    <property type="evidence" value="ECO:0007669"/>
    <property type="project" value="TreeGrafter"/>
</dbReference>
<proteinExistence type="predicted"/>
<evidence type="ECO:0000259" key="10">
    <source>
        <dbReference type="PROSITE" id="PS50259"/>
    </source>
</evidence>
<keyword evidence="3 9" id="KW-1133">Transmembrane helix</keyword>
<accession>A0AA35XBE4</accession>
<dbReference type="PANTHER" id="PTHR10519">
    <property type="entry name" value="GABA-B RECEPTOR"/>
    <property type="match status" value="1"/>
</dbReference>
<comment type="subcellular location">
    <subcellularLocation>
        <location evidence="1">Membrane</location>
        <topology evidence="1">Multi-pass membrane protein</topology>
    </subcellularLocation>
</comment>
<reference evidence="11" key="1">
    <citation type="submission" date="2023-03" db="EMBL/GenBank/DDBJ databases">
        <authorList>
            <person name="Steffen K."/>
            <person name="Cardenas P."/>
        </authorList>
    </citation>
    <scope>NUCLEOTIDE SEQUENCE</scope>
</reference>
<dbReference type="PRINTS" id="PR01176">
    <property type="entry name" value="GABABRECEPTR"/>
</dbReference>
<protein>
    <submittedName>
        <fullName evidence="11">Gamma-aminobutyric acid type B receptor subunit 2</fullName>
    </submittedName>
</protein>
<evidence type="ECO:0000313" key="11">
    <source>
        <dbReference type="EMBL" id="CAI8045250.1"/>
    </source>
</evidence>
<evidence type="ECO:0000256" key="3">
    <source>
        <dbReference type="ARBA" id="ARBA00022989"/>
    </source>
</evidence>
<feature type="transmembrane region" description="Helical" evidence="9">
    <location>
        <begin position="81"/>
        <end position="104"/>
    </location>
</feature>
<keyword evidence="8" id="KW-0807">Transducer</keyword>
<dbReference type="Proteomes" id="UP001174909">
    <property type="component" value="Unassembled WGS sequence"/>
</dbReference>
<feature type="transmembrane region" description="Helical" evidence="9">
    <location>
        <begin position="190"/>
        <end position="210"/>
    </location>
</feature>
<feature type="transmembrane region" description="Helical" evidence="9">
    <location>
        <begin position="116"/>
        <end position="137"/>
    </location>
</feature>
<evidence type="ECO:0000256" key="6">
    <source>
        <dbReference type="ARBA" id="ARBA00023170"/>
    </source>
</evidence>
<feature type="transmembrane region" description="Helical" evidence="9">
    <location>
        <begin position="143"/>
        <end position="169"/>
    </location>
</feature>
<dbReference type="PANTHER" id="PTHR10519:SF20">
    <property type="entry name" value="G-PROTEIN COUPLED RECEPTOR 156-RELATED"/>
    <property type="match status" value="1"/>
</dbReference>